<accession>C7MBH5</accession>
<keyword evidence="4" id="KW-1185">Reference proteome</keyword>
<dbReference type="Proteomes" id="UP000001919">
    <property type="component" value="Chromosome"/>
</dbReference>
<dbReference type="PANTHER" id="PTHR14859:SF15">
    <property type="entry name" value="ENDONUCLEASE_EXONUCLEASE_PHOSPHATASE DOMAIN-CONTAINING PROTEIN"/>
    <property type="match status" value="1"/>
</dbReference>
<dbReference type="PANTHER" id="PTHR14859">
    <property type="entry name" value="CALCOFLUOR WHITE HYPERSENSITIVE PROTEIN PRECURSOR"/>
    <property type="match status" value="1"/>
</dbReference>
<dbReference type="SUPFAM" id="SSF56219">
    <property type="entry name" value="DNase I-like"/>
    <property type="match status" value="1"/>
</dbReference>
<evidence type="ECO:0000313" key="4">
    <source>
        <dbReference type="Proteomes" id="UP000001919"/>
    </source>
</evidence>
<dbReference type="Pfam" id="PF03372">
    <property type="entry name" value="Exo_endo_phos"/>
    <property type="match status" value="1"/>
</dbReference>
<dbReference type="GO" id="GO:0006506">
    <property type="term" value="P:GPI anchor biosynthetic process"/>
    <property type="evidence" value="ECO:0007669"/>
    <property type="project" value="TreeGrafter"/>
</dbReference>
<dbReference type="InterPro" id="IPR036691">
    <property type="entry name" value="Endo/exonu/phosph_ase_sf"/>
</dbReference>
<evidence type="ECO:0000313" key="3">
    <source>
        <dbReference type="EMBL" id="ACU84948.1"/>
    </source>
</evidence>
<feature type="region of interest" description="Disordered" evidence="1">
    <location>
        <begin position="207"/>
        <end position="230"/>
    </location>
</feature>
<keyword evidence="3" id="KW-0378">Hydrolase</keyword>
<name>C7MBH5_BRAFD</name>
<dbReference type="PATRIC" id="fig|446465.5.peg.1100"/>
<dbReference type="eggNOG" id="COG3568">
    <property type="taxonomic scope" value="Bacteria"/>
</dbReference>
<feature type="domain" description="Endonuclease/exonuclease/phosphatase" evidence="2">
    <location>
        <begin position="7"/>
        <end position="292"/>
    </location>
</feature>
<dbReference type="HOGENOM" id="CLU_060500_5_0_11"/>
<dbReference type="InterPro" id="IPR005135">
    <property type="entry name" value="Endo/exonuclease/phosphatase"/>
</dbReference>
<dbReference type="OrthoDB" id="155529at2"/>
<protein>
    <submittedName>
        <fullName evidence="3">Metal-dependent hydrolase</fullName>
    </submittedName>
</protein>
<dbReference type="EMBL" id="CP001643">
    <property type="protein sequence ID" value="ACU84948.1"/>
    <property type="molecule type" value="Genomic_DNA"/>
</dbReference>
<evidence type="ECO:0000259" key="2">
    <source>
        <dbReference type="Pfam" id="PF03372"/>
    </source>
</evidence>
<proteinExistence type="predicted"/>
<reference evidence="3 4" key="1">
    <citation type="journal article" date="2009" name="Stand. Genomic Sci.">
        <title>Complete genome sequence of Brachybacterium faecium type strain (Schefferle 6-10).</title>
        <authorList>
            <person name="Lapidus A."/>
            <person name="Pukall R."/>
            <person name="Labuttii K."/>
            <person name="Copeland A."/>
            <person name="Del Rio T.G."/>
            <person name="Nolan M."/>
            <person name="Chen F."/>
            <person name="Lucas S."/>
            <person name="Tice H."/>
            <person name="Cheng J.F."/>
            <person name="Bruce D."/>
            <person name="Goodwin L."/>
            <person name="Pitluck S."/>
            <person name="Rohde M."/>
            <person name="Goker M."/>
            <person name="Pati A."/>
            <person name="Ivanova N."/>
            <person name="Mavrommatis K."/>
            <person name="Chen A."/>
            <person name="Palaniappan K."/>
            <person name="D'haeseleer P."/>
            <person name="Chain P."/>
            <person name="Bristow J."/>
            <person name="Eisen J.A."/>
            <person name="Markowitz V."/>
            <person name="Hugenholtz P."/>
            <person name="Kyrpides N.C."/>
            <person name="Klenk H.P."/>
        </authorList>
    </citation>
    <scope>NUCLEOTIDE SEQUENCE [LARGE SCALE GENOMIC DNA]</scope>
    <source>
        <strain evidence="4">ATCC 43885 / DSM 4810 / JCM 11609 / LMG 19847 / NBRC 14762 / NCIMB 9860 / 6-10</strain>
    </source>
</reference>
<dbReference type="KEGG" id="bfa:Bfae_11000"/>
<sequence length="316" mass="33479">MTSWRVATFNIRHGLGPDERVDLPRLAGQIAALDADVIGLQEVDVRFGDRSDHADQAARLGELLGMQVRFGAALDLPPEAPGAPRRQYGLALLTRHEILTQQMHLLPDHPAGPPSREPRGVLHARLRHRGGEELDVLVTHLDDAAREHRTAQVQGILRLAEQIPGPAVLLGDMNADPSAPELAALSATGWRDAAQHVGLDAAQHVGRAAAEGTGPGEGSTAAPPRTARRRAVPPGIAHAARSLLALAGRDRGTAPRATHPAQFPVRRIDALWLRGGITACAVTVGPRGSSDHRSVVATVHLEPPPPGAPHRGARRG</sequence>
<gene>
    <name evidence="3" type="ordered locus">Bfae_11000</name>
</gene>
<evidence type="ECO:0000256" key="1">
    <source>
        <dbReference type="SAM" id="MobiDB-lite"/>
    </source>
</evidence>
<dbReference type="Gene3D" id="3.60.10.10">
    <property type="entry name" value="Endonuclease/exonuclease/phosphatase"/>
    <property type="match status" value="1"/>
</dbReference>
<dbReference type="AlphaFoldDB" id="C7MBH5"/>
<organism evidence="3 4">
    <name type="scientific">Brachybacterium faecium (strain ATCC 43885 / DSM 4810 / JCM 11609 / LMG 19847 / NBRC 14762 / NCIMB 9860 / 6-10)</name>
    <dbReference type="NCBI Taxonomy" id="446465"/>
    <lineage>
        <taxon>Bacteria</taxon>
        <taxon>Bacillati</taxon>
        <taxon>Actinomycetota</taxon>
        <taxon>Actinomycetes</taxon>
        <taxon>Micrococcales</taxon>
        <taxon>Dermabacteraceae</taxon>
        <taxon>Brachybacterium</taxon>
    </lineage>
</organism>
<dbReference type="GO" id="GO:0016787">
    <property type="term" value="F:hydrolase activity"/>
    <property type="evidence" value="ECO:0007669"/>
    <property type="project" value="UniProtKB-KW"/>
</dbReference>
<dbReference type="InterPro" id="IPR051916">
    <property type="entry name" value="GPI-anchor_lipid_remodeler"/>
</dbReference>
<dbReference type="GO" id="GO:0016020">
    <property type="term" value="C:membrane"/>
    <property type="evidence" value="ECO:0007669"/>
    <property type="project" value="GOC"/>
</dbReference>
<dbReference type="STRING" id="446465.Bfae_11000"/>